<sequence>MPVLSPVCTSRDRGVLSAGRGAAHPPAPAVRTARRANGTAAAAVAMLAVCLLSACGSGGSGGSAAPSSPLGGHWLVKPLPQRTAGLRLDAMWPSATREELLSNRPSVGGAPVYDTVDARYEETKKAKGRKWTRLLTFTGYDARVVTDQWQPTVDDILGTFQAVGTPGEDFEIPTGPFGGYARCTETLLLDSASGMCAWADDGTVGIVYGPNFNAAELRDLLPPSAPTSNAERR</sequence>
<dbReference type="EMBL" id="JBHTEE010000001">
    <property type="protein sequence ID" value="MFC7605083.1"/>
    <property type="molecule type" value="Genomic_DNA"/>
</dbReference>
<organism evidence="2 3">
    <name type="scientific">Streptosporangium amethystogenes subsp. fukuiense</name>
    <dbReference type="NCBI Taxonomy" id="698418"/>
    <lineage>
        <taxon>Bacteria</taxon>
        <taxon>Bacillati</taxon>
        <taxon>Actinomycetota</taxon>
        <taxon>Actinomycetes</taxon>
        <taxon>Streptosporangiales</taxon>
        <taxon>Streptosporangiaceae</taxon>
        <taxon>Streptosporangium</taxon>
    </lineage>
</organism>
<reference evidence="3" key="1">
    <citation type="journal article" date="2019" name="Int. J. Syst. Evol. Microbiol.">
        <title>The Global Catalogue of Microorganisms (GCM) 10K type strain sequencing project: providing services to taxonomists for standard genome sequencing and annotation.</title>
        <authorList>
            <consortium name="The Broad Institute Genomics Platform"/>
            <consortium name="The Broad Institute Genome Sequencing Center for Infectious Disease"/>
            <person name="Wu L."/>
            <person name="Ma J."/>
        </authorList>
    </citation>
    <scope>NUCLEOTIDE SEQUENCE [LARGE SCALE GENOMIC DNA]</scope>
    <source>
        <strain evidence="3">JCM 10083</strain>
    </source>
</reference>
<evidence type="ECO:0000313" key="3">
    <source>
        <dbReference type="Proteomes" id="UP001596514"/>
    </source>
</evidence>
<name>A0ABW2TAJ5_9ACTN</name>
<comment type="caution">
    <text evidence="2">The sequence shown here is derived from an EMBL/GenBank/DDBJ whole genome shotgun (WGS) entry which is preliminary data.</text>
</comment>
<evidence type="ECO:0000313" key="2">
    <source>
        <dbReference type="EMBL" id="MFC7605083.1"/>
    </source>
</evidence>
<dbReference type="RefSeq" id="WP_386368752.1">
    <property type="nucleotide sequence ID" value="NZ_JBHTEE010000001.1"/>
</dbReference>
<protein>
    <recommendedName>
        <fullName evidence="4">Lipoprotein</fullName>
    </recommendedName>
</protein>
<keyword evidence="3" id="KW-1185">Reference proteome</keyword>
<accession>A0ABW2TAJ5</accession>
<dbReference type="Proteomes" id="UP001596514">
    <property type="component" value="Unassembled WGS sequence"/>
</dbReference>
<feature type="region of interest" description="Disordered" evidence="1">
    <location>
        <begin position="1"/>
        <end position="27"/>
    </location>
</feature>
<proteinExistence type="predicted"/>
<evidence type="ECO:0000256" key="1">
    <source>
        <dbReference type="SAM" id="MobiDB-lite"/>
    </source>
</evidence>
<evidence type="ECO:0008006" key="4">
    <source>
        <dbReference type="Google" id="ProtNLM"/>
    </source>
</evidence>
<gene>
    <name evidence="2" type="ORF">ACFQVD_33740</name>
</gene>